<protein>
    <recommendedName>
        <fullName evidence="4">Protein kinase domain-containing protein</fullName>
    </recommendedName>
</protein>
<keyword evidence="1" id="KW-0547">Nucleotide-binding</keyword>
<feature type="domain" description="Protein kinase" evidence="4">
    <location>
        <begin position="1"/>
        <end position="318"/>
    </location>
</feature>
<dbReference type="OrthoDB" id="248923at2759"/>
<feature type="compositionally biased region" description="Low complexity" evidence="3">
    <location>
        <begin position="629"/>
        <end position="642"/>
    </location>
</feature>
<dbReference type="Proteomes" id="UP000279236">
    <property type="component" value="Unassembled WGS sequence"/>
</dbReference>
<proteinExistence type="predicted"/>
<keyword evidence="2" id="KW-0067">ATP-binding</keyword>
<feature type="compositionally biased region" description="Basic and acidic residues" evidence="3">
    <location>
        <begin position="750"/>
        <end position="773"/>
    </location>
</feature>
<dbReference type="SUPFAM" id="SSF56112">
    <property type="entry name" value="Protein kinase-like (PK-like)"/>
    <property type="match status" value="1"/>
</dbReference>
<feature type="region of interest" description="Disordered" evidence="3">
    <location>
        <begin position="629"/>
        <end position="775"/>
    </location>
</feature>
<feature type="region of interest" description="Disordered" evidence="3">
    <location>
        <begin position="516"/>
        <end position="611"/>
    </location>
</feature>
<evidence type="ECO:0000313" key="5">
    <source>
        <dbReference type="EMBL" id="RSH87618.1"/>
    </source>
</evidence>
<dbReference type="STRING" id="105984.A0A427Y923"/>
<feature type="region of interest" description="Disordered" evidence="3">
    <location>
        <begin position="428"/>
        <end position="447"/>
    </location>
</feature>
<dbReference type="Gene3D" id="1.10.510.10">
    <property type="entry name" value="Transferase(Phosphotransferase) domain 1"/>
    <property type="match status" value="1"/>
</dbReference>
<dbReference type="PROSITE" id="PS50011">
    <property type="entry name" value="PROTEIN_KINASE_DOM"/>
    <property type="match status" value="1"/>
</dbReference>
<comment type="caution">
    <text evidence="5">The sequence shown here is derived from an EMBL/GenBank/DDBJ whole genome shotgun (WGS) entry which is preliminary data.</text>
</comment>
<dbReference type="InterPro" id="IPR011009">
    <property type="entry name" value="Kinase-like_dom_sf"/>
</dbReference>
<feature type="compositionally biased region" description="Low complexity" evidence="3">
    <location>
        <begin position="687"/>
        <end position="715"/>
    </location>
</feature>
<dbReference type="PANTHER" id="PTHR48012">
    <property type="entry name" value="STERILE20-LIKE KINASE, ISOFORM B-RELATED"/>
    <property type="match status" value="1"/>
</dbReference>
<feature type="compositionally biased region" description="Gly residues" evidence="3">
    <location>
        <begin position="593"/>
        <end position="606"/>
    </location>
</feature>
<dbReference type="GO" id="GO:0005524">
    <property type="term" value="F:ATP binding"/>
    <property type="evidence" value="ECO:0007669"/>
    <property type="project" value="UniProtKB-KW"/>
</dbReference>
<dbReference type="PANTHER" id="PTHR48012:SF16">
    <property type="entry name" value="NON-SPECIFIC SERINE_THREONINE PROTEIN KINASE"/>
    <property type="match status" value="1"/>
</dbReference>
<dbReference type="AlphaFoldDB" id="A0A427Y923"/>
<feature type="compositionally biased region" description="Polar residues" evidence="3">
    <location>
        <begin position="516"/>
        <end position="546"/>
    </location>
</feature>
<feature type="region of interest" description="Disordered" evidence="3">
    <location>
        <begin position="460"/>
        <end position="493"/>
    </location>
</feature>
<evidence type="ECO:0000256" key="1">
    <source>
        <dbReference type="ARBA" id="ARBA00022741"/>
    </source>
</evidence>
<dbReference type="GO" id="GO:0005737">
    <property type="term" value="C:cytoplasm"/>
    <property type="evidence" value="ECO:0007669"/>
    <property type="project" value="TreeGrafter"/>
</dbReference>
<dbReference type="GeneID" id="39584673"/>
<dbReference type="RefSeq" id="XP_028479826.1">
    <property type="nucleotide sequence ID" value="XM_028615969.1"/>
</dbReference>
<name>A0A427Y923_9TREE</name>
<accession>A0A427Y923</accession>
<evidence type="ECO:0000313" key="6">
    <source>
        <dbReference type="Proteomes" id="UP000279236"/>
    </source>
</evidence>
<feature type="compositionally biased region" description="Polar residues" evidence="3">
    <location>
        <begin position="655"/>
        <end position="665"/>
    </location>
</feature>
<reference evidence="5 6" key="1">
    <citation type="submission" date="2018-11" db="EMBL/GenBank/DDBJ databases">
        <title>Genome sequence of Apiotrichum porosum DSM 27194.</title>
        <authorList>
            <person name="Aliyu H."/>
            <person name="Gorte O."/>
            <person name="Ochsenreither K."/>
        </authorList>
    </citation>
    <scope>NUCLEOTIDE SEQUENCE [LARGE SCALE GENOMIC DNA]</scope>
    <source>
        <strain evidence="5 6">DSM 27194</strain>
    </source>
</reference>
<dbReference type="InterPro" id="IPR050629">
    <property type="entry name" value="STE20/SPS1-PAK"/>
</dbReference>
<sequence>MDAAGHGMLDDAWWLPFTSSGEDYDLGGPVGSSTSEWRECAVKVSSAGSDLALLSREARLLALCRHPNVLRVLATFTLPPDHARVAIVTPLVEGGSLAGILEWRSRSPPRRRRHRGVADGSLDEDEVKAVVRQVLEGLVYLHANGSLHRDLKAGNLLLAPDGTILLADFGVGGDVNLPPTPSGDARLPVEAVRFDGPRQRIVPAATSAAPPVVVREIGKRHSFVGTPSWMAPEVILGQPYDAKADIWSLGITIIELATGSPPSHGRPADVLAATVSATTAPSLPLHFGKHMREFVADCLKRNPANRPTAEKLLEHAWLKGAKKASFLAEYLLTDVPALTQRQELRRVPTMSSFTSGTPSWDFSYSVPPSPVARFASPSAASLSLSPSAAAAEYGLNRPQSRASNRTSMGQDYFPSSPRISLYQWAERTGPADSLPPTPTDANSMYSSGYISHPGSGFSGGIVAWPSPRRGGSESGRPRSGVPLVSSPAARLRRGKSTSFHAGLDSVPQNVVQDITSSPNASLTHNTSFGSATGTTMGESPVRTTASVAPDVGQVPEDEGGSGPGTPHQHTPRSDSPTEMGDHLIAYHHSRDVSGGGRSDNSGGSGASGASPAASYAAHYVASYTASLGQSTQSHQSGTSISSDKATPMLDPSPRRTPSPTEQLPSFTLDLADAPYGRAPRTPRGIDTPPDSLLLGTSPLGLSMSPLESSPLSTTPRQSTPLGSGASRENVYGAVNHTNHSSHSKPGWLQRGDKKKDAKDKDKDKDKEAKDKESFTAALVGSFIGRRASRKRL</sequence>
<dbReference type="SMART" id="SM00220">
    <property type="entry name" value="S_TKc"/>
    <property type="match status" value="1"/>
</dbReference>
<evidence type="ECO:0000256" key="2">
    <source>
        <dbReference type="ARBA" id="ARBA00022840"/>
    </source>
</evidence>
<dbReference type="InterPro" id="IPR000719">
    <property type="entry name" value="Prot_kinase_dom"/>
</dbReference>
<dbReference type="EMBL" id="RSCE01000001">
    <property type="protein sequence ID" value="RSH87618.1"/>
    <property type="molecule type" value="Genomic_DNA"/>
</dbReference>
<evidence type="ECO:0000259" key="4">
    <source>
        <dbReference type="PROSITE" id="PS50011"/>
    </source>
</evidence>
<gene>
    <name evidence="5" type="ORF">EHS24_000130</name>
</gene>
<dbReference type="Pfam" id="PF00069">
    <property type="entry name" value="Pkinase"/>
    <property type="match status" value="2"/>
</dbReference>
<evidence type="ECO:0000256" key="3">
    <source>
        <dbReference type="SAM" id="MobiDB-lite"/>
    </source>
</evidence>
<organism evidence="5 6">
    <name type="scientific">Apiotrichum porosum</name>
    <dbReference type="NCBI Taxonomy" id="105984"/>
    <lineage>
        <taxon>Eukaryota</taxon>
        <taxon>Fungi</taxon>
        <taxon>Dikarya</taxon>
        <taxon>Basidiomycota</taxon>
        <taxon>Agaricomycotina</taxon>
        <taxon>Tremellomycetes</taxon>
        <taxon>Trichosporonales</taxon>
        <taxon>Trichosporonaceae</taxon>
        <taxon>Apiotrichum</taxon>
    </lineage>
</organism>
<keyword evidence="6" id="KW-1185">Reference proteome</keyword>
<dbReference type="GO" id="GO:0004674">
    <property type="term" value="F:protein serine/threonine kinase activity"/>
    <property type="evidence" value="ECO:0007669"/>
    <property type="project" value="TreeGrafter"/>
</dbReference>